<dbReference type="GO" id="GO:0005509">
    <property type="term" value="F:calcium ion binding"/>
    <property type="evidence" value="ECO:0007669"/>
    <property type="project" value="InterPro"/>
</dbReference>
<dbReference type="CDD" id="cd00051">
    <property type="entry name" value="EFh"/>
    <property type="match status" value="2"/>
</dbReference>
<dbReference type="Gramene" id="OE9A074171T1">
    <property type="protein sequence ID" value="OE9A074171C1"/>
    <property type="gene ID" value="OE9A074171"/>
</dbReference>
<keyword evidence="6" id="KW-1185">Reference proteome</keyword>
<dbReference type="OrthoDB" id="26525at2759"/>
<feature type="domain" description="EF-hand" evidence="4">
    <location>
        <begin position="43"/>
        <end position="78"/>
    </location>
</feature>
<dbReference type="InterPro" id="IPR002048">
    <property type="entry name" value="EF_hand_dom"/>
</dbReference>
<comment type="caution">
    <text evidence="5">The sequence shown here is derived from an EMBL/GenBank/DDBJ whole genome shotgun (WGS) entry which is preliminary data.</text>
</comment>
<keyword evidence="2" id="KW-0677">Repeat</keyword>
<dbReference type="EMBL" id="CACTIH010001831">
    <property type="protein sequence ID" value="CAA2964860.1"/>
    <property type="molecule type" value="Genomic_DNA"/>
</dbReference>
<dbReference type="SMART" id="SM00054">
    <property type="entry name" value="EFh"/>
    <property type="match status" value="3"/>
</dbReference>
<evidence type="ECO:0000313" key="6">
    <source>
        <dbReference type="Proteomes" id="UP000594638"/>
    </source>
</evidence>
<organism evidence="5 6">
    <name type="scientific">Olea europaea subsp. europaea</name>
    <dbReference type="NCBI Taxonomy" id="158383"/>
    <lineage>
        <taxon>Eukaryota</taxon>
        <taxon>Viridiplantae</taxon>
        <taxon>Streptophyta</taxon>
        <taxon>Embryophyta</taxon>
        <taxon>Tracheophyta</taxon>
        <taxon>Spermatophyta</taxon>
        <taxon>Magnoliopsida</taxon>
        <taxon>eudicotyledons</taxon>
        <taxon>Gunneridae</taxon>
        <taxon>Pentapetalae</taxon>
        <taxon>asterids</taxon>
        <taxon>lamiids</taxon>
        <taxon>Lamiales</taxon>
        <taxon>Oleaceae</taxon>
        <taxon>Oleeae</taxon>
        <taxon>Olea</taxon>
    </lineage>
</organism>
<dbReference type="Pfam" id="PF13499">
    <property type="entry name" value="EF-hand_7"/>
    <property type="match status" value="2"/>
</dbReference>
<evidence type="ECO:0000313" key="5">
    <source>
        <dbReference type="EMBL" id="CAA2964860.1"/>
    </source>
</evidence>
<dbReference type="InterPro" id="IPR039647">
    <property type="entry name" value="EF_hand_pair_protein_CML-like"/>
</dbReference>
<name>A0A8S0QDX7_OLEEU</name>
<keyword evidence="1" id="KW-0479">Metal-binding</keyword>
<dbReference type="Gene3D" id="1.10.238.10">
    <property type="entry name" value="EF-hand"/>
    <property type="match status" value="2"/>
</dbReference>
<evidence type="ECO:0000256" key="2">
    <source>
        <dbReference type="ARBA" id="ARBA00022737"/>
    </source>
</evidence>
<evidence type="ECO:0000259" key="4">
    <source>
        <dbReference type="PROSITE" id="PS50222"/>
    </source>
</evidence>
<dbReference type="AlphaFoldDB" id="A0A8S0QDX7"/>
<accession>A0A8S0QDX7</accession>
<feature type="domain" description="EF-hand" evidence="4">
    <location>
        <begin position="7"/>
        <end position="42"/>
    </location>
</feature>
<feature type="domain" description="EF-hand" evidence="4">
    <location>
        <begin position="98"/>
        <end position="133"/>
    </location>
</feature>
<evidence type="ECO:0000256" key="1">
    <source>
        <dbReference type="ARBA" id="ARBA00022723"/>
    </source>
</evidence>
<dbReference type="PROSITE" id="PS50222">
    <property type="entry name" value="EF_HAND_2"/>
    <property type="match status" value="3"/>
</dbReference>
<proteinExistence type="predicted"/>
<dbReference type="PROSITE" id="PS00018">
    <property type="entry name" value="EF_HAND_1"/>
    <property type="match status" value="1"/>
</dbReference>
<dbReference type="SUPFAM" id="SSF47473">
    <property type="entry name" value="EF-hand"/>
    <property type="match status" value="1"/>
</dbReference>
<reference evidence="5 6" key="1">
    <citation type="submission" date="2019-12" db="EMBL/GenBank/DDBJ databases">
        <authorList>
            <person name="Alioto T."/>
            <person name="Alioto T."/>
            <person name="Gomez Garrido J."/>
        </authorList>
    </citation>
    <scope>NUCLEOTIDE SEQUENCE [LARGE SCALE GENOMIC DNA]</scope>
</reference>
<protein>
    <submittedName>
        <fullName evidence="5">Probable calcium-binding CML18</fullName>
    </submittedName>
</protein>
<dbReference type="InterPro" id="IPR018247">
    <property type="entry name" value="EF_Hand_1_Ca_BS"/>
</dbReference>
<sequence length="137" mass="15514">MEKNSKQQSILSTAIFSKFDINGNHKISSSELGETLKARGSKIGEDELKRIMFVLGTDGDDSVDIEEFKAIFCGDKDRNRKISATELHSILKDIGENFSLEKCRRMIRSVDVDGYGYVNFKELKKKLGRPSSRKSNF</sequence>
<dbReference type="PANTHER" id="PTHR10891">
    <property type="entry name" value="EF-HAND CALCIUM-BINDING DOMAIN CONTAINING PROTEIN"/>
    <property type="match status" value="1"/>
</dbReference>
<evidence type="ECO:0000256" key="3">
    <source>
        <dbReference type="ARBA" id="ARBA00022837"/>
    </source>
</evidence>
<gene>
    <name evidence="5" type="ORF">OLEA9_A074171</name>
</gene>
<dbReference type="Proteomes" id="UP000594638">
    <property type="component" value="Unassembled WGS sequence"/>
</dbReference>
<keyword evidence="3" id="KW-0106">Calcium</keyword>
<dbReference type="InterPro" id="IPR011992">
    <property type="entry name" value="EF-hand-dom_pair"/>
</dbReference>